<keyword evidence="4 6" id="KW-1133">Transmembrane helix</keyword>
<feature type="transmembrane region" description="Helical" evidence="6">
    <location>
        <begin position="267"/>
        <end position="285"/>
    </location>
</feature>
<comment type="subcellular location">
    <subcellularLocation>
        <location evidence="1">Cell membrane</location>
        <topology evidence="1">Multi-pass membrane protein</topology>
    </subcellularLocation>
</comment>
<protein>
    <submittedName>
        <fullName evidence="7">Uncharacterized protein</fullName>
    </submittedName>
</protein>
<feature type="transmembrane region" description="Helical" evidence="6">
    <location>
        <begin position="91"/>
        <end position="110"/>
    </location>
</feature>
<dbReference type="Proteomes" id="UP000017396">
    <property type="component" value="Chromosome"/>
</dbReference>
<keyword evidence="8" id="KW-1185">Reference proteome</keyword>
<dbReference type="HOGENOM" id="CLU_048072_2_0_3"/>
<dbReference type="InterPro" id="IPR022791">
    <property type="entry name" value="L-PG_synthase/AglD"/>
</dbReference>
<accession>U5QQ15</accession>
<keyword evidence="5 6" id="KW-0472">Membrane</keyword>
<dbReference type="Pfam" id="PF03706">
    <property type="entry name" value="LPG_synthase_TM"/>
    <property type="match status" value="1"/>
</dbReference>
<evidence type="ECO:0000256" key="1">
    <source>
        <dbReference type="ARBA" id="ARBA00004651"/>
    </source>
</evidence>
<feature type="transmembrane region" description="Helical" evidence="6">
    <location>
        <begin position="164"/>
        <end position="187"/>
    </location>
</feature>
<proteinExistence type="predicted"/>
<feature type="transmembrane region" description="Helical" evidence="6">
    <location>
        <begin position="141"/>
        <end position="158"/>
    </location>
</feature>
<dbReference type="GO" id="GO:0005886">
    <property type="term" value="C:plasma membrane"/>
    <property type="evidence" value="ECO:0007669"/>
    <property type="project" value="UniProtKB-SubCell"/>
</dbReference>
<feature type="transmembrane region" description="Helical" evidence="6">
    <location>
        <begin position="22"/>
        <end position="40"/>
    </location>
</feature>
<sequence>MFFTLQKLSAGWRERVGPRTRLVLKIAASLALLVLIFRLIDFQKLLAVLAGADLGLLGAALGLFVAGQMLNALKWAWLGEAMALPFDRLRYLRVYWMGLFVAVFLPGSLGGDVGRAVLLGRAGTRSWAAAYTVLADRYSGMLFLLVIGSLACTTIAGFDGLRPWLWSLSAGVALAWLALAPLSFYLAQRPTRFKAILDTIALWEKQLRRPAVLARVGSATLFIQLINWLVLVLIAAALHLRVAAAVLITVYSLITVATLAPVSINGLGVREGGYVLLLGLVGIAGEQALGFGVLWFAVYTGAALIGGLAWLLPIKAE</sequence>
<keyword evidence="3 6" id="KW-0812">Transmembrane</keyword>
<feature type="transmembrane region" description="Helical" evidence="6">
    <location>
        <begin position="212"/>
        <end position="236"/>
    </location>
</feature>
<organism evidence="7 8">
    <name type="scientific">Gloeobacter kilaueensis (strain ATCC BAA-2537 / CCAP 1431/1 / ULC 316 / JS1)</name>
    <dbReference type="NCBI Taxonomy" id="1183438"/>
    <lineage>
        <taxon>Bacteria</taxon>
        <taxon>Bacillati</taxon>
        <taxon>Cyanobacteriota</taxon>
        <taxon>Cyanophyceae</taxon>
        <taxon>Gloeobacterales</taxon>
        <taxon>Gloeobacteraceae</taxon>
        <taxon>Gloeobacter</taxon>
    </lineage>
</organism>
<dbReference type="EMBL" id="CP003587">
    <property type="protein sequence ID" value="AGY59785.1"/>
    <property type="molecule type" value="Genomic_DNA"/>
</dbReference>
<dbReference type="PATRIC" id="fig|1183438.3.peg.3476"/>
<evidence type="ECO:0000256" key="6">
    <source>
        <dbReference type="SAM" id="Phobius"/>
    </source>
</evidence>
<dbReference type="PANTHER" id="PTHR40277">
    <property type="entry name" value="BLL5419 PROTEIN"/>
    <property type="match status" value="1"/>
</dbReference>
<dbReference type="STRING" id="1183438.GKIL_3539"/>
<gene>
    <name evidence="7" type="ORF">GKIL_3539</name>
</gene>
<feature type="transmembrane region" description="Helical" evidence="6">
    <location>
        <begin position="46"/>
        <end position="70"/>
    </location>
</feature>
<dbReference type="eggNOG" id="COG0392">
    <property type="taxonomic scope" value="Bacteria"/>
</dbReference>
<reference evidence="7 8" key="1">
    <citation type="journal article" date="2013" name="PLoS ONE">
        <title>Cultivation and Complete Genome Sequencing of Gloeobacter kilaueensis sp. nov., from a Lava Cave in Kilauea Caldera, Hawai'i.</title>
        <authorList>
            <person name="Saw J.H."/>
            <person name="Schatz M."/>
            <person name="Brown M.V."/>
            <person name="Kunkel D.D."/>
            <person name="Foster J.S."/>
            <person name="Shick H."/>
            <person name="Christensen S."/>
            <person name="Hou S."/>
            <person name="Wan X."/>
            <person name="Donachie S.P."/>
        </authorList>
    </citation>
    <scope>NUCLEOTIDE SEQUENCE [LARGE SCALE GENOMIC DNA]</scope>
    <source>
        <strain evidence="8">JS</strain>
    </source>
</reference>
<name>U5QQ15_GLOK1</name>
<feature type="transmembrane region" description="Helical" evidence="6">
    <location>
        <begin position="242"/>
        <end position="260"/>
    </location>
</feature>
<evidence type="ECO:0000256" key="2">
    <source>
        <dbReference type="ARBA" id="ARBA00022475"/>
    </source>
</evidence>
<dbReference type="AlphaFoldDB" id="U5QQ15"/>
<dbReference type="RefSeq" id="WP_023175089.1">
    <property type="nucleotide sequence ID" value="NC_022600.1"/>
</dbReference>
<feature type="transmembrane region" description="Helical" evidence="6">
    <location>
        <begin position="291"/>
        <end position="312"/>
    </location>
</feature>
<evidence type="ECO:0000313" key="7">
    <source>
        <dbReference type="EMBL" id="AGY59785.1"/>
    </source>
</evidence>
<evidence type="ECO:0000256" key="4">
    <source>
        <dbReference type="ARBA" id="ARBA00022989"/>
    </source>
</evidence>
<keyword evidence="2" id="KW-1003">Cell membrane</keyword>
<dbReference type="KEGG" id="glj:GKIL_3539"/>
<dbReference type="PANTHER" id="PTHR40277:SF1">
    <property type="entry name" value="BLL5419 PROTEIN"/>
    <property type="match status" value="1"/>
</dbReference>
<dbReference type="OrthoDB" id="5470260at2"/>
<evidence type="ECO:0000256" key="3">
    <source>
        <dbReference type="ARBA" id="ARBA00022692"/>
    </source>
</evidence>
<evidence type="ECO:0000256" key="5">
    <source>
        <dbReference type="ARBA" id="ARBA00023136"/>
    </source>
</evidence>
<evidence type="ECO:0000313" key="8">
    <source>
        <dbReference type="Proteomes" id="UP000017396"/>
    </source>
</evidence>